<gene>
    <name evidence="2" type="ORF">CAEBREN_06462</name>
</gene>
<accession>G0N5X1</accession>
<organism evidence="3">
    <name type="scientific">Caenorhabditis brenneri</name>
    <name type="common">Nematode worm</name>
    <dbReference type="NCBI Taxonomy" id="135651"/>
    <lineage>
        <taxon>Eukaryota</taxon>
        <taxon>Metazoa</taxon>
        <taxon>Ecdysozoa</taxon>
        <taxon>Nematoda</taxon>
        <taxon>Chromadorea</taxon>
        <taxon>Rhabditida</taxon>
        <taxon>Rhabditina</taxon>
        <taxon>Rhabditomorpha</taxon>
        <taxon>Rhabditoidea</taxon>
        <taxon>Rhabditidae</taxon>
        <taxon>Peloderinae</taxon>
        <taxon>Caenorhabditis</taxon>
    </lineage>
</organism>
<proteinExistence type="predicted"/>
<feature type="compositionally biased region" description="Acidic residues" evidence="1">
    <location>
        <begin position="104"/>
        <end position="113"/>
    </location>
</feature>
<name>G0N5X1_CAEBE</name>
<keyword evidence="3" id="KW-1185">Reference proteome</keyword>
<reference evidence="3" key="1">
    <citation type="submission" date="2011-07" db="EMBL/GenBank/DDBJ databases">
        <authorList>
            <consortium name="Caenorhabditis brenneri Sequencing and Analysis Consortium"/>
            <person name="Wilson R.K."/>
        </authorList>
    </citation>
    <scope>NUCLEOTIDE SEQUENCE [LARGE SCALE GENOMIC DNA]</scope>
    <source>
        <strain evidence="3">PB2801</strain>
    </source>
</reference>
<feature type="region of interest" description="Disordered" evidence="1">
    <location>
        <begin position="80"/>
        <end position="154"/>
    </location>
</feature>
<dbReference type="InParanoid" id="G0N5X1"/>
<feature type="compositionally biased region" description="Acidic residues" evidence="1">
    <location>
        <begin position="86"/>
        <end position="96"/>
    </location>
</feature>
<sequence length="154" mass="17175">MNTPLKNLNFAELSMKSSLDPVDLKHNLTVTTGSLLRLHCSVSINNCYFHYDYRTSINLINSFEVNGYVLLHKYSIEQNEPTTTGDLDEDDVDEASDFSATGDSNEDDVDEASDFSTTGDSDEDDVDEASDFSTTGDSDEDDVKEDSDVFHEFE</sequence>
<protein>
    <submittedName>
        <fullName evidence="2">Uncharacterized protein</fullName>
    </submittedName>
</protein>
<dbReference type="EMBL" id="GL379841">
    <property type="protein sequence ID" value="EGT53404.1"/>
    <property type="molecule type" value="Genomic_DNA"/>
</dbReference>
<evidence type="ECO:0000256" key="1">
    <source>
        <dbReference type="SAM" id="MobiDB-lite"/>
    </source>
</evidence>
<feature type="compositionally biased region" description="Acidic residues" evidence="1">
    <location>
        <begin position="120"/>
        <end position="130"/>
    </location>
</feature>
<evidence type="ECO:0000313" key="2">
    <source>
        <dbReference type="EMBL" id="EGT53404.1"/>
    </source>
</evidence>
<dbReference type="Proteomes" id="UP000008068">
    <property type="component" value="Unassembled WGS sequence"/>
</dbReference>
<evidence type="ECO:0000313" key="3">
    <source>
        <dbReference type="Proteomes" id="UP000008068"/>
    </source>
</evidence>
<dbReference type="HOGENOM" id="CLU_1705803_0_0_1"/>
<dbReference type="AlphaFoldDB" id="G0N5X1"/>